<dbReference type="GO" id="GO:0006620">
    <property type="term" value="P:post-translational protein targeting to endoplasmic reticulum membrane"/>
    <property type="evidence" value="ECO:0007669"/>
    <property type="project" value="TreeGrafter"/>
</dbReference>
<dbReference type="EMBL" id="HBIS01008272">
    <property type="protein sequence ID" value="CAE0613168.1"/>
    <property type="molecule type" value="Transcribed_RNA"/>
</dbReference>
<name>A0A7S3UHB7_9CHLO</name>
<dbReference type="AlphaFoldDB" id="A0A7S3UHB7"/>
<dbReference type="GO" id="GO:0072380">
    <property type="term" value="C:TRC complex"/>
    <property type="evidence" value="ECO:0007669"/>
    <property type="project" value="TreeGrafter"/>
</dbReference>
<dbReference type="Gene3D" id="3.40.50.150">
    <property type="entry name" value="Vaccinia Virus protein VP39"/>
    <property type="match status" value="1"/>
</dbReference>
<dbReference type="SMART" id="SM00028">
    <property type="entry name" value="TPR"/>
    <property type="match status" value="3"/>
</dbReference>
<keyword evidence="2" id="KW-0802">TPR repeat</keyword>
<dbReference type="InterPro" id="IPR011989">
    <property type="entry name" value="ARM-like"/>
</dbReference>
<reference evidence="3" key="1">
    <citation type="submission" date="2021-01" db="EMBL/GenBank/DDBJ databases">
        <authorList>
            <person name="Corre E."/>
            <person name="Pelletier E."/>
            <person name="Niang G."/>
            <person name="Scheremetjew M."/>
            <person name="Finn R."/>
            <person name="Kale V."/>
            <person name="Holt S."/>
            <person name="Cochrane G."/>
            <person name="Meng A."/>
            <person name="Brown T."/>
            <person name="Cohen L."/>
        </authorList>
    </citation>
    <scope>NUCLEOTIDE SEQUENCE</scope>
    <source>
        <strain evidence="3">CCMP1897</strain>
    </source>
</reference>
<dbReference type="Gene3D" id="1.25.10.10">
    <property type="entry name" value="Leucine-rich Repeat Variant"/>
    <property type="match status" value="1"/>
</dbReference>
<dbReference type="SUPFAM" id="SSF48452">
    <property type="entry name" value="TPR-like"/>
    <property type="match status" value="1"/>
</dbReference>
<dbReference type="SUPFAM" id="SSF53335">
    <property type="entry name" value="S-adenosyl-L-methionine-dependent methyltransferases"/>
    <property type="match status" value="1"/>
</dbReference>
<evidence type="ECO:0000256" key="2">
    <source>
        <dbReference type="ARBA" id="ARBA00022803"/>
    </source>
</evidence>
<evidence type="ECO:0008006" key="4">
    <source>
        <dbReference type="Google" id="ProtNLM"/>
    </source>
</evidence>
<dbReference type="InterPro" id="IPR011990">
    <property type="entry name" value="TPR-like_helical_dom_sf"/>
</dbReference>
<dbReference type="GO" id="GO:0016020">
    <property type="term" value="C:membrane"/>
    <property type="evidence" value="ECO:0007669"/>
    <property type="project" value="TreeGrafter"/>
</dbReference>
<evidence type="ECO:0000313" key="3">
    <source>
        <dbReference type="EMBL" id="CAE0613168.1"/>
    </source>
</evidence>
<dbReference type="InterPro" id="IPR019734">
    <property type="entry name" value="TPR_rpt"/>
</dbReference>
<dbReference type="InterPro" id="IPR016024">
    <property type="entry name" value="ARM-type_fold"/>
</dbReference>
<dbReference type="InterPro" id="IPR029063">
    <property type="entry name" value="SAM-dependent_MTases_sf"/>
</dbReference>
<protein>
    <recommendedName>
        <fullName evidence="4">Protein unc-45 homolog B</fullName>
    </recommendedName>
</protein>
<accession>A0A7S3UHB7</accession>
<gene>
    <name evidence="3" type="ORF">PSAL00342_LOCUS7067</name>
</gene>
<dbReference type="Gene3D" id="1.25.40.10">
    <property type="entry name" value="Tetratricopeptide repeat domain"/>
    <property type="match status" value="1"/>
</dbReference>
<keyword evidence="1" id="KW-0677">Repeat</keyword>
<dbReference type="PANTHER" id="PTHR45831:SF2">
    <property type="entry name" value="LD24721P"/>
    <property type="match status" value="1"/>
</dbReference>
<dbReference type="SUPFAM" id="SSF48371">
    <property type="entry name" value="ARM repeat"/>
    <property type="match status" value="1"/>
</dbReference>
<evidence type="ECO:0000256" key="1">
    <source>
        <dbReference type="ARBA" id="ARBA00022737"/>
    </source>
</evidence>
<dbReference type="InterPro" id="IPR047150">
    <property type="entry name" value="SGT"/>
</dbReference>
<sequence>MADERGDRKGEEVGNRVEEAKVKKAAAYVARGDEAWAKKDPEGAVRLYGRALRHRASAKLLLRRARANYRLKQFQDVEQDCHKALVLERSCPEAMVLLAKAKRQGGEIEEAHQVISDATKKHPGNPEMKKEFRMVNKAIEERDRKEQLMQEAKAGKRVELSEVLEACETMVKIRKSSSNTKEDSQMQKQCIKRIGESVRDCEDAQDLLRYLGGIELLTSSLPVDNLAVLQALLQACRKNTASSRVVVRDSHLSSLVPLVSDRRAGVVQLVLKILEEVAPLGALCLGRTLLNAGQLRTICLIGQRAPDVLHTCSLSILAEIVKVGAAISDDMVPFADALISAAIRGGCSSSKSVLKDAITILHFCSNTAHFKTLVSAEYSVPGSSKRSGLDILLGLVESISEEAPELEIEIVSSGVEVVKRDFIEVGVDQIHLLVLAVQSLRHLLAANPGKVSQLKNIGTVALLLPLLSHSPPELSSELAHVLVTCCKQDVEFAYLIGDLGGSTALYTLCIAEYTHHSAAYFLLLAYLALSKNFQEHMKSTKNAESLARLLSVRMKDESTAALADALVKICRYDANFYHWMCCEHNVVGTLVQLWYSHAGGTKKVLQALLALLLENEATSDTLSEQFEEGQLLRLLHDLRAFSIAEQMKATGGASSQVSGMLGGFQLSQKEQEVDEASRKINLSKLGAYVKTLSSKDQLEDVVLAEYACSTAVIGRNLVALFPDPVIYLLMQESALVPIVEQQIFSGQTSRVRAMECNLEEHGFRNVPSCIDVLLCIQVWSMLSTFEKENFFSSIASKLHNDGKVIIIEDDINTVGQMSEYANTAGFAEYAEPEISVEHFTKVFFLP</sequence>
<proteinExistence type="predicted"/>
<organism evidence="3">
    <name type="scientific">Picocystis salinarum</name>
    <dbReference type="NCBI Taxonomy" id="88271"/>
    <lineage>
        <taxon>Eukaryota</taxon>
        <taxon>Viridiplantae</taxon>
        <taxon>Chlorophyta</taxon>
        <taxon>Picocystophyceae</taxon>
        <taxon>Picocystales</taxon>
        <taxon>Picocystaceae</taxon>
        <taxon>Picocystis</taxon>
    </lineage>
</organism>
<dbReference type="GO" id="GO:0060090">
    <property type="term" value="F:molecular adaptor activity"/>
    <property type="evidence" value="ECO:0007669"/>
    <property type="project" value="TreeGrafter"/>
</dbReference>
<dbReference type="PANTHER" id="PTHR45831">
    <property type="entry name" value="LD24721P"/>
    <property type="match status" value="1"/>
</dbReference>